<dbReference type="STRING" id="53326.A0A016WL90"/>
<sequence length="413" mass="46463">MTTFRASKGQLASALTELNKFTDRIPPNLLQPFILNAGAGDQTRVLARRKNSIIMAKSSIENALTPVLERFNSTLRIAQDSDPSAENIDNFYAFWQEHKGNEIENKAHSVIAILNEQLLSTEELEKQIQSSPVDTPDENSTQQDTKSASPASQFDKPPPGLENLPYNALAEPHAHTHNVRTTRIINTGVPELVLMPNANNRSPETANVPRNNVITAAKSSPAYQEWYQQPIQLRKLELTPFDGDISQFHDFWCTFDTAVHSNPNLTTSAKYLYLKSLLKGDSALILKGFQSTPENYPIVIDALKRRYDRPNHTRTLLHKQMVDLPPSTYNASTLRNTLCQLQAIIAQLNKLEDNSTATSTINIVRRKFPLQIQQQLAKREYNAGTAWTLADILDCLDRIVAEYEAMQDYNPIP</sequence>
<proteinExistence type="predicted"/>
<evidence type="ECO:0008006" key="5">
    <source>
        <dbReference type="Google" id="ProtNLM"/>
    </source>
</evidence>
<feature type="region of interest" description="Disordered" evidence="1">
    <location>
        <begin position="124"/>
        <end position="166"/>
    </location>
</feature>
<organism evidence="3 4">
    <name type="scientific">Ancylostoma ceylanicum</name>
    <dbReference type="NCBI Taxonomy" id="53326"/>
    <lineage>
        <taxon>Eukaryota</taxon>
        <taxon>Metazoa</taxon>
        <taxon>Ecdysozoa</taxon>
        <taxon>Nematoda</taxon>
        <taxon>Chromadorea</taxon>
        <taxon>Rhabditida</taxon>
        <taxon>Rhabditina</taxon>
        <taxon>Rhabditomorpha</taxon>
        <taxon>Strongyloidea</taxon>
        <taxon>Ancylostomatidae</taxon>
        <taxon>Ancylostomatinae</taxon>
        <taxon>Ancylostoma</taxon>
    </lineage>
</organism>
<protein>
    <recommendedName>
        <fullName evidence="5">Peptidase family A16</fullName>
    </recommendedName>
</protein>
<dbReference type="PANTHER" id="PTHR22954:SF3">
    <property type="entry name" value="PROTEIN CBG08539"/>
    <property type="match status" value="1"/>
</dbReference>
<dbReference type="AlphaFoldDB" id="A0A016WL90"/>
<reference evidence="4" key="2">
    <citation type="journal article" date="2015" name="Nat. Genet.">
        <title>The genome and transcriptome of the zoonotic hookworm Ancylostoma ceylanicum identify infection-specific gene families.</title>
        <authorList>
            <person name="Schwarz E.M."/>
            <person name="Hu Y."/>
            <person name="Antoshechkin I."/>
            <person name="Miller M.M."/>
            <person name="Sternberg P.W."/>
            <person name="Aroian R.V."/>
        </authorList>
    </citation>
    <scope>NUCLEOTIDE SEQUENCE</scope>
    <source>
        <strain evidence="4">HY135</strain>
    </source>
</reference>
<dbReference type="PANTHER" id="PTHR22954">
    <property type="entry name" value="RETROVIRAL PROTEASE-RELATED"/>
    <property type="match status" value="1"/>
</dbReference>
<name>A0A016WL90_9BILA</name>
<comment type="caution">
    <text evidence="3">The sequence shown here is derived from an EMBL/GenBank/DDBJ whole genome shotgun (WGS) entry which is preliminary data.</text>
</comment>
<dbReference type="Pfam" id="PF03564">
    <property type="entry name" value="DUF1759"/>
    <property type="match status" value="1"/>
</dbReference>
<evidence type="ECO:0000313" key="2">
    <source>
        <dbReference type="EMBL" id="EYC39803.1"/>
    </source>
</evidence>
<feature type="compositionally biased region" description="Polar residues" evidence="1">
    <location>
        <begin position="127"/>
        <end position="152"/>
    </location>
</feature>
<evidence type="ECO:0000313" key="3">
    <source>
        <dbReference type="EMBL" id="EYC39808.1"/>
    </source>
</evidence>
<accession>A0A016WL90</accession>
<dbReference type="OrthoDB" id="5847217at2759"/>
<keyword evidence="4" id="KW-1185">Reference proteome</keyword>
<reference evidence="3" key="1">
    <citation type="submission" date="2014-02" db="EMBL/GenBank/DDBJ databases">
        <title>The genome and transcriptome of the zoonotic hookworm Ancylostoma ceylanicum reveal infection-specific gene families.</title>
        <authorList>
            <person name="Schwarz E.M."/>
            <person name="Hu Y."/>
            <person name="Antoshechkin I."/>
            <person name="Miller M.M."/>
            <person name="Sternberg P.W."/>
            <person name="Aroian R.V."/>
        </authorList>
    </citation>
    <scope>NUCLEOTIDE SEQUENCE</scope>
    <source>
        <strain evidence="3">HY135</strain>
    </source>
</reference>
<evidence type="ECO:0000256" key="1">
    <source>
        <dbReference type="SAM" id="MobiDB-lite"/>
    </source>
</evidence>
<dbReference type="EMBL" id="JARK01000240">
    <property type="protein sequence ID" value="EYC39808.1"/>
    <property type="molecule type" value="Genomic_DNA"/>
</dbReference>
<dbReference type="Proteomes" id="UP000024635">
    <property type="component" value="Unassembled WGS sequence"/>
</dbReference>
<dbReference type="EMBL" id="JARK01000240">
    <property type="protein sequence ID" value="EYC39803.1"/>
    <property type="molecule type" value="Genomic_DNA"/>
</dbReference>
<dbReference type="InterPro" id="IPR005312">
    <property type="entry name" value="DUF1759"/>
</dbReference>
<evidence type="ECO:0000313" key="4">
    <source>
        <dbReference type="Proteomes" id="UP000024635"/>
    </source>
</evidence>
<gene>
    <name evidence="3" type="primary">Acey_s0640.g1017</name>
    <name evidence="2" type="synonym">Acey_s0640.g1012</name>
    <name evidence="2" type="ORF">Y032_0640g1012</name>
    <name evidence="3" type="ORF">Y032_0640g1017</name>
</gene>